<feature type="signal peptide" evidence="1">
    <location>
        <begin position="1"/>
        <end position="21"/>
    </location>
</feature>
<dbReference type="InterPro" id="IPR036680">
    <property type="entry name" value="SPOR-like_sf"/>
</dbReference>
<accession>A0A3E1NNJ0</accession>
<dbReference type="Gene3D" id="3.30.70.1070">
    <property type="entry name" value="Sporulation related repeat"/>
    <property type="match status" value="1"/>
</dbReference>
<feature type="domain" description="SPOR" evidence="2">
    <location>
        <begin position="53"/>
        <end position="130"/>
    </location>
</feature>
<keyword evidence="1" id="KW-0732">Signal</keyword>
<dbReference type="AlphaFoldDB" id="A0A3E1NNJ0"/>
<evidence type="ECO:0000256" key="1">
    <source>
        <dbReference type="SAM" id="SignalP"/>
    </source>
</evidence>
<dbReference type="EMBL" id="QTJU01000001">
    <property type="protein sequence ID" value="RFM29505.1"/>
    <property type="molecule type" value="Genomic_DNA"/>
</dbReference>
<gene>
    <name evidence="3" type="ORF">DXN05_00525</name>
</gene>
<reference evidence="3 4" key="1">
    <citation type="submission" date="2018-08" db="EMBL/GenBank/DDBJ databases">
        <title>Chitinophagaceae sp. K23C18032701, a novel bacterium isolated from forest soil.</title>
        <authorList>
            <person name="Wang C."/>
        </authorList>
    </citation>
    <scope>NUCLEOTIDE SEQUENCE [LARGE SCALE GENOMIC DNA]</scope>
    <source>
        <strain evidence="3 4">K23C18032701</strain>
    </source>
</reference>
<evidence type="ECO:0000313" key="4">
    <source>
        <dbReference type="Proteomes" id="UP000261284"/>
    </source>
</evidence>
<proteinExistence type="predicted"/>
<feature type="chain" id="PRO_5017644173" evidence="1">
    <location>
        <begin position="22"/>
        <end position="144"/>
    </location>
</feature>
<evidence type="ECO:0000259" key="2">
    <source>
        <dbReference type="PROSITE" id="PS51724"/>
    </source>
</evidence>
<dbReference type="Pfam" id="PF05036">
    <property type="entry name" value="SPOR"/>
    <property type="match status" value="1"/>
</dbReference>
<protein>
    <submittedName>
        <fullName evidence="3">SPOR domain-containing protein</fullName>
    </submittedName>
</protein>
<dbReference type="GO" id="GO:0042834">
    <property type="term" value="F:peptidoglycan binding"/>
    <property type="evidence" value="ECO:0007669"/>
    <property type="project" value="InterPro"/>
</dbReference>
<sequence>MCMKQLLMLGILLIAVVYTNAQDSIVVTKDPRLDIFNAKQAAVNRLASHLNANGQFKGFRLQVLSTRSRDEAFKVKASLLQQFPGQKTYALYQSPYFKIRIGDFAEREAAEKFRTSVLRYYPQGVYVVDDVIDYNPEETDETTE</sequence>
<dbReference type="Proteomes" id="UP000261284">
    <property type="component" value="Unassembled WGS sequence"/>
</dbReference>
<dbReference type="PROSITE" id="PS51724">
    <property type="entry name" value="SPOR"/>
    <property type="match status" value="1"/>
</dbReference>
<organism evidence="3 4">
    <name type="scientific">Deminuibacter soli</name>
    <dbReference type="NCBI Taxonomy" id="2291815"/>
    <lineage>
        <taxon>Bacteria</taxon>
        <taxon>Pseudomonadati</taxon>
        <taxon>Bacteroidota</taxon>
        <taxon>Chitinophagia</taxon>
        <taxon>Chitinophagales</taxon>
        <taxon>Chitinophagaceae</taxon>
        <taxon>Deminuibacter</taxon>
    </lineage>
</organism>
<evidence type="ECO:0000313" key="3">
    <source>
        <dbReference type="EMBL" id="RFM29505.1"/>
    </source>
</evidence>
<dbReference type="SUPFAM" id="SSF110997">
    <property type="entry name" value="Sporulation related repeat"/>
    <property type="match status" value="1"/>
</dbReference>
<name>A0A3E1NNJ0_9BACT</name>
<keyword evidence="4" id="KW-1185">Reference proteome</keyword>
<comment type="caution">
    <text evidence="3">The sequence shown here is derived from an EMBL/GenBank/DDBJ whole genome shotgun (WGS) entry which is preliminary data.</text>
</comment>
<dbReference type="InterPro" id="IPR007730">
    <property type="entry name" value="SPOR-like_dom"/>
</dbReference>